<dbReference type="PANTHER" id="PTHR43617">
    <property type="entry name" value="L-AMINO ACID N-ACETYLTRANSFERASE"/>
    <property type="match status" value="1"/>
</dbReference>
<accession>A0A830G9K4</accession>
<dbReference type="AlphaFoldDB" id="A0A830G9K4"/>
<dbReference type="InterPro" id="IPR000182">
    <property type="entry name" value="GNAT_dom"/>
</dbReference>
<dbReference type="SUPFAM" id="SSF55729">
    <property type="entry name" value="Acyl-CoA N-acyltransferases (Nat)"/>
    <property type="match status" value="1"/>
</dbReference>
<dbReference type="PROSITE" id="PS51186">
    <property type="entry name" value="GNAT"/>
    <property type="match status" value="1"/>
</dbReference>
<evidence type="ECO:0000313" key="3">
    <source>
        <dbReference type="Proteomes" id="UP000608850"/>
    </source>
</evidence>
<proteinExistence type="predicted"/>
<dbReference type="Pfam" id="PF00583">
    <property type="entry name" value="Acetyltransf_1"/>
    <property type="match status" value="1"/>
</dbReference>
<feature type="domain" description="N-acetyltransferase" evidence="1">
    <location>
        <begin position="63"/>
        <end position="200"/>
    </location>
</feature>
<dbReference type="Gene3D" id="3.40.630.30">
    <property type="match status" value="1"/>
</dbReference>
<evidence type="ECO:0000313" key="2">
    <source>
        <dbReference type="EMBL" id="GGN11019.1"/>
    </source>
</evidence>
<protein>
    <submittedName>
        <fullName evidence="2">GNAT family N-acetyltransferase</fullName>
    </submittedName>
</protein>
<dbReference type="CDD" id="cd04301">
    <property type="entry name" value="NAT_SF"/>
    <property type="match status" value="1"/>
</dbReference>
<keyword evidence="3" id="KW-1185">Reference proteome</keyword>
<name>A0A830G9K4_9EURY</name>
<dbReference type="GO" id="GO:0016747">
    <property type="term" value="F:acyltransferase activity, transferring groups other than amino-acyl groups"/>
    <property type="evidence" value="ECO:0007669"/>
    <property type="project" value="InterPro"/>
</dbReference>
<dbReference type="InterPro" id="IPR050276">
    <property type="entry name" value="MshD_Acetyltransferase"/>
</dbReference>
<gene>
    <name evidence="2" type="ORF">GCM10009021_08710</name>
</gene>
<evidence type="ECO:0000259" key="1">
    <source>
        <dbReference type="PROSITE" id="PS51186"/>
    </source>
</evidence>
<reference evidence="2 3" key="1">
    <citation type="journal article" date="2019" name="Int. J. Syst. Evol. Microbiol.">
        <title>The Global Catalogue of Microorganisms (GCM) 10K type strain sequencing project: providing services to taxonomists for standard genome sequencing and annotation.</title>
        <authorList>
            <consortium name="The Broad Institute Genomics Platform"/>
            <consortium name="The Broad Institute Genome Sequencing Center for Infectious Disease"/>
            <person name="Wu L."/>
            <person name="Ma J."/>
        </authorList>
    </citation>
    <scope>NUCLEOTIDE SEQUENCE [LARGE SCALE GENOMIC DNA]</scope>
    <source>
        <strain evidence="2 3">JCM 16331</strain>
    </source>
</reference>
<sequence>MGTKTYLYDAYVHRFENKMSKSPSESEIGTTSSTNGGVHVAAVTDRAGRQLDITGHRGVLPDGDADALAGMYGTFGFEDRAQGLPPMGLDAVRSWIERLGDLGAQHVLVEHDGDPVAHAVLVPDGDAHELAIFVQPDYQGARVGTHTMEALFEYGRERGVETVWLHVEKSNGPAVSLYQHYDFEITEERALEFEMERDLA</sequence>
<comment type="caution">
    <text evidence="2">The sequence shown here is derived from an EMBL/GenBank/DDBJ whole genome shotgun (WGS) entry which is preliminary data.</text>
</comment>
<dbReference type="Proteomes" id="UP000608850">
    <property type="component" value="Unassembled WGS sequence"/>
</dbReference>
<organism evidence="2 3">
    <name type="scientific">Halarchaeum nitratireducens</name>
    <dbReference type="NCBI Taxonomy" id="489913"/>
    <lineage>
        <taxon>Archaea</taxon>
        <taxon>Methanobacteriati</taxon>
        <taxon>Methanobacteriota</taxon>
        <taxon>Stenosarchaea group</taxon>
        <taxon>Halobacteria</taxon>
        <taxon>Halobacteriales</taxon>
        <taxon>Halobacteriaceae</taxon>
    </lineage>
</organism>
<dbReference type="InterPro" id="IPR016181">
    <property type="entry name" value="Acyl_CoA_acyltransferase"/>
</dbReference>
<dbReference type="EMBL" id="BMOQ01000002">
    <property type="protein sequence ID" value="GGN11019.1"/>
    <property type="molecule type" value="Genomic_DNA"/>
</dbReference>